<comment type="caution">
    <text evidence="2">The sequence shown here is derived from an EMBL/GenBank/DDBJ whole genome shotgun (WGS) entry which is preliminary data.</text>
</comment>
<feature type="region of interest" description="Disordered" evidence="1">
    <location>
        <begin position="1"/>
        <end position="94"/>
    </location>
</feature>
<proteinExistence type="predicted"/>
<dbReference type="Proteomes" id="UP001054889">
    <property type="component" value="Unassembled WGS sequence"/>
</dbReference>
<protein>
    <submittedName>
        <fullName evidence="2">Uncharacterized protein</fullName>
    </submittedName>
</protein>
<dbReference type="EMBL" id="BQKI01000009">
    <property type="protein sequence ID" value="GJN01234.1"/>
    <property type="molecule type" value="Genomic_DNA"/>
</dbReference>
<evidence type="ECO:0000313" key="2">
    <source>
        <dbReference type="EMBL" id="GJN01234.1"/>
    </source>
</evidence>
<evidence type="ECO:0000256" key="1">
    <source>
        <dbReference type="SAM" id="MobiDB-lite"/>
    </source>
</evidence>
<feature type="compositionally biased region" description="Acidic residues" evidence="1">
    <location>
        <begin position="45"/>
        <end position="79"/>
    </location>
</feature>
<dbReference type="AlphaFoldDB" id="A0AAV5CT27"/>
<gene>
    <name evidence="2" type="primary">ga18482</name>
    <name evidence="2" type="ORF">PR202_ga18482</name>
</gene>
<accession>A0AAV5CT27</accession>
<name>A0AAV5CT27_ELECO</name>
<evidence type="ECO:0000313" key="3">
    <source>
        <dbReference type="Proteomes" id="UP001054889"/>
    </source>
</evidence>
<reference evidence="2" key="1">
    <citation type="journal article" date="2018" name="DNA Res.">
        <title>Multiple hybrid de novo genome assembly of finger millet, an orphan allotetraploid crop.</title>
        <authorList>
            <person name="Hatakeyama M."/>
            <person name="Aluri S."/>
            <person name="Balachadran M.T."/>
            <person name="Sivarajan S.R."/>
            <person name="Patrignani A."/>
            <person name="Gruter S."/>
            <person name="Poveda L."/>
            <person name="Shimizu-Inatsugi R."/>
            <person name="Baeten J."/>
            <person name="Francoijs K.J."/>
            <person name="Nataraja K.N."/>
            <person name="Reddy Y.A.N."/>
            <person name="Phadnis S."/>
            <person name="Ravikumar R.L."/>
            <person name="Schlapbach R."/>
            <person name="Sreeman S.M."/>
            <person name="Shimizu K.K."/>
        </authorList>
    </citation>
    <scope>NUCLEOTIDE SEQUENCE</scope>
</reference>
<keyword evidence="3" id="KW-1185">Reference proteome</keyword>
<sequence length="361" mass="39554">MPRKPKVPSSVVVAQVNDSAGPPVPIQDGETESQMMVGLDHAPDVSEEEDGEFAEDISEEEDGEFAEDVSEEGEEEDGEFAAAVSNDDEDGAEMDVTEHQLSDVMDVHQLEESIHMQSQLRNAEEEIEAGAAPMDASMAEPPADKEGSSEAGDEMEGSQSEVEASVGDLDRDEQDLPAWYRIFDLNVVETPEGCEMPHISGDSPANRVCDSVPDLAAQMNQQTKYASSEIQGQDEHAGANHSLEYGHDLSKYDLNNVADEHAQDDTSNTQGQDEDSGDNQLLEDEHDLSKCDLNHEADADAQDNYLLSNEEIRLNHGMSENGADSCCLSNEQMLLKKNADEQDHDDHQLENEQMLFRSGNI</sequence>
<feature type="region of interest" description="Disordered" evidence="1">
    <location>
        <begin position="115"/>
        <end position="172"/>
    </location>
</feature>
<organism evidence="2 3">
    <name type="scientific">Eleusine coracana subsp. coracana</name>
    <dbReference type="NCBI Taxonomy" id="191504"/>
    <lineage>
        <taxon>Eukaryota</taxon>
        <taxon>Viridiplantae</taxon>
        <taxon>Streptophyta</taxon>
        <taxon>Embryophyta</taxon>
        <taxon>Tracheophyta</taxon>
        <taxon>Spermatophyta</taxon>
        <taxon>Magnoliopsida</taxon>
        <taxon>Liliopsida</taxon>
        <taxon>Poales</taxon>
        <taxon>Poaceae</taxon>
        <taxon>PACMAD clade</taxon>
        <taxon>Chloridoideae</taxon>
        <taxon>Cynodonteae</taxon>
        <taxon>Eleusininae</taxon>
        <taxon>Eleusine</taxon>
    </lineage>
</organism>
<reference evidence="2" key="2">
    <citation type="submission" date="2021-12" db="EMBL/GenBank/DDBJ databases">
        <title>Resequencing data analysis of finger millet.</title>
        <authorList>
            <person name="Hatakeyama M."/>
            <person name="Aluri S."/>
            <person name="Balachadran M.T."/>
            <person name="Sivarajan S.R."/>
            <person name="Poveda L."/>
            <person name="Shimizu-Inatsugi R."/>
            <person name="Schlapbach R."/>
            <person name="Sreeman S.M."/>
            <person name="Shimizu K.K."/>
        </authorList>
    </citation>
    <scope>NUCLEOTIDE SEQUENCE</scope>
</reference>